<evidence type="ECO:0000313" key="3">
    <source>
        <dbReference type="Proteomes" id="UP000638648"/>
    </source>
</evidence>
<accession>A0A927RLD4</accession>
<protein>
    <submittedName>
        <fullName evidence="2">Uncharacterized protein</fullName>
    </submittedName>
</protein>
<organism evidence="2 3">
    <name type="scientific">Actinopolymorpha pittospori</name>
    <dbReference type="NCBI Taxonomy" id="648752"/>
    <lineage>
        <taxon>Bacteria</taxon>
        <taxon>Bacillati</taxon>
        <taxon>Actinomycetota</taxon>
        <taxon>Actinomycetes</taxon>
        <taxon>Propionibacteriales</taxon>
        <taxon>Actinopolymorphaceae</taxon>
        <taxon>Actinopolymorpha</taxon>
    </lineage>
</organism>
<name>A0A927RLD4_9ACTN</name>
<dbReference type="AlphaFoldDB" id="A0A927RLD4"/>
<comment type="caution">
    <text evidence="2">The sequence shown here is derived from an EMBL/GenBank/DDBJ whole genome shotgun (WGS) entry which is preliminary data.</text>
</comment>
<gene>
    <name evidence="2" type="ORF">HEB94_004546</name>
</gene>
<feature type="region of interest" description="Disordered" evidence="1">
    <location>
        <begin position="1"/>
        <end position="27"/>
    </location>
</feature>
<evidence type="ECO:0000256" key="1">
    <source>
        <dbReference type="SAM" id="MobiDB-lite"/>
    </source>
</evidence>
<keyword evidence="3" id="KW-1185">Reference proteome</keyword>
<dbReference type="EMBL" id="JADBEM010000001">
    <property type="protein sequence ID" value="MBE1607698.1"/>
    <property type="molecule type" value="Genomic_DNA"/>
</dbReference>
<dbReference type="Proteomes" id="UP000638648">
    <property type="component" value="Unassembled WGS sequence"/>
</dbReference>
<proteinExistence type="predicted"/>
<reference evidence="2" key="1">
    <citation type="submission" date="2020-10" db="EMBL/GenBank/DDBJ databases">
        <title>Sequencing the genomes of 1000 actinobacteria strains.</title>
        <authorList>
            <person name="Klenk H.-P."/>
        </authorList>
    </citation>
    <scope>NUCLEOTIDE SEQUENCE</scope>
    <source>
        <strain evidence="2">DSM 45354</strain>
    </source>
</reference>
<evidence type="ECO:0000313" key="2">
    <source>
        <dbReference type="EMBL" id="MBE1607698.1"/>
    </source>
</evidence>
<sequence>MSGLCWPGGRVGRHGTPAGAGFVGDDVGSAEVDERGGHVLPRQHLHGVGGDQLLGVLPRAQVVVRVPERDVPTAEEDGRARPAWVLPGGLGQGRSAAQRKPRLPLALSGVLLVRAATR</sequence>